<dbReference type="AlphaFoldDB" id="A0AAW2XHL1"/>
<protein>
    <submittedName>
        <fullName evidence="4">S-norcoclaurine synthase</fullName>
    </submittedName>
</protein>
<comment type="caution">
    <text evidence="4">The sequence shown here is derived from an EMBL/GenBank/DDBJ whole genome shotgun (WGS) entry which is preliminary data.</text>
</comment>
<dbReference type="GO" id="GO:0009738">
    <property type="term" value="P:abscisic acid-activated signaling pathway"/>
    <property type="evidence" value="ECO:0007669"/>
    <property type="project" value="TreeGrafter"/>
</dbReference>
<dbReference type="Pfam" id="PF00407">
    <property type="entry name" value="Bet_v_1"/>
    <property type="match status" value="1"/>
</dbReference>
<accession>A0AAW2XHL1</accession>
<dbReference type="InterPro" id="IPR023393">
    <property type="entry name" value="START-like_dom_sf"/>
</dbReference>
<dbReference type="GO" id="GO:0010427">
    <property type="term" value="F:abscisic acid binding"/>
    <property type="evidence" value="ECO:0007669"/>
    <property type="project" value="TreeGrafter"/>
</dbReference>
<evidence type="ECO:0000256" key="1">
    <source>
        <dbReference type="ARBA" id="ARBA00009744"/>
    </source>
</evidence>
<dbReference type="GO" id="GO:0038023">
    <property type="term" value="F:signaling receptor activity"/>
    <property type="evidence" value="ECO:0007669"/>
    <property type="project" value="TreeGrafter"/>
</dbReference>
<proteinExistence type="inferred from homology"/>
<sequence length="168" mass="18265">MVGRVSEEMEVKVPVSEAWKVYGSLLLAKIVVEGLPNLVSKAEAVEGDGSVGTILHVLFVPGTAGPTSYKEKFTVVDDEKRVKEAEVVEGGFLDLGFTLYRVRFEVIEKEGKTEECIVRATIEFELKEEAAANAALVSIEPLIAIMQVAADYLTKNYTTTPPATDANK</sequence>
<reference evidence="4" key="1">
    <citation type="submission" date="2020-06" db="EMBL/GenBank/DDBJ databases">
        <authorList>
            <person name="Li T."/>
            <person name="Hu X."/>
            <person name="Zhang T."/>
            <person name="Song X."/>
            <person name="Zhang H."/>
            <person name="Dai N."/>
            <person name="Sheng W."/>
            <person name="Hou X."/>
            <person name="Wei L."/>
        </authorList>
    </citation>
    <scope>NUCLEOTIDE SEQUENCE</scope>
    <source>
        <strain evidence="4">KEN1</strain>
        <tissue evidence="4">Leaf</tissue>
    </source>
</reference>
<gene>
    <name evidence="4" type="ORF">Slati_1207800</name>
</gene>
<dbReference type="InterPro" id="IPR000916">
    <property type="entry name" value="Bet_v_I/MLP"/>
</dbReference>
<dbReference type="GO" id="GO:0004864">
    <property type="term" value="F:protein phosphatase inhibitor activity"/>
    <property type="evidence" value="ECO:0007669"/>
    <property type="project" value="TreeGrafter"/>
</dbReference>
<dbReference type="GO" id="GO:0006952">
    <property type="term" value="P:defense response"/>
    <property type="evidence" value="ECO:0007669"/>
    <property type="project" value="InterPro"/>
</dbReference>
<dbReference type="CDD" id="cd07816">
    <property type="entry name" value="Bet_v1-like"/>
    <property type="match status" value="1"/>
</dbReference>
<keyword evidence="2" id="KW-0017">Alkaloid metabolism</keyword>
<dbReference type="PANTHER" id="PTHR31213:SF19">
    <property type="entry name" value="BET V I_MAJOR LATEX PROTEIN DOMAIN-CONTAINING PROTEIN"/>
    <property type="match status" value="1"/>
</dbReference>
<dbReference type="Gene3D" id="3.30.530.20">
    <property type="match status" value="1"/>
</dbReference>
<dbReference type="InterPro" id="IPR050279">
    <property type="entry name" value="Plant_def-hormone_signal"/>
</dbReference>
<dbReference type="GO" id="GO:0009820">
    <property type="term" value="P:alkaloid metabolic process"/>
    <property type="evidence" value="ECO:0007669"/>
    <property type="project" value="UniProtKB-KW"/>
</dbReference>
<feature type="domain" description="Bet v I/Major latex protein" evidence="3">
    <location>
        <begin position="6"/>
        <end position="133"/>
    </location>
</feature>
<organism evidence="4">
    <name type="scientific">Sesamum latifolium</name>
    <dbReference type="NCBI Taxonomy" id="2727402"/>
    <lineage>
        <taxon>Eukaryota</taxon>
        <taxon>Viridiplantae</taxon>
        <taxon>Streptophyta</taxon>
        <taxon>Embryophyta</taxon>
        <taxon>Tracheophyta</taxon>
        <taxon>Spermatophyta</taxon>
        <taxon>Magnoliopsida</taxon>
        <taxon>eudicotyledons</taxon>
        <taxon>Gunneridae</taxon>
        <taxon>Pentapetalae</taxon>
        <taxon>asterids</taxon>
        <taxon>lamiids</taxon>
        <taxon>Lamiales</taxon>
        <taxon>Pedaliaceae</taxon>
        <taxon>Sesamum</taxon>
    </lineage>
</organism>
<dbReference type="GO" id="GO:0005634">
    <property type="term" value="C:nucleus"/>
    <property type="evidence" value="ECO:0007669"/>
    <property type="project" value="TreeGrafter"/>
</dbReference>
<evidence type="ECO:0000256" key="2">
    <source>
        <dbReference type="ARBA" id="ARBA00022589"/>
    </source>
</evidence>
<evidence type="ECO:0000313" key="4">
    <source>
        <dbReference type="EMBL" id="KAL0452297.1"/>
    </source>
</evidence>
<dbReference type="EMBL" id="JACGWN010000004">
    <property type="protein sequence ID" value="KAL0452297.1"/>
    <property type="molecule type" value="Genomic_DNA"/>
</dbReference>
<name>A0AAW2XHL1_9LAMI</name>
<reference evidence="4" key="2">
    <citation type="journal article" date="2024" name="Plant">
        <title>Genomic evolution and insights into agronomic trait innovations of Sesamum species.</title>
        <authorList>
            <person name="Miao H."/>
            <person name="Wang L."/>
            <person name="Qu L."/>
            <person name="Liu H."/>
            <person name="Sun Y."/>
            <person name="Le M."/>
            <person name="Wang Q."/>
            <person name="Wei S."/>
            <person name="Zheng Y."/>
            <person name="Lin W."/>
            <person name="Duan Y."/>
            <person name="Cao H."/>
            <person name="Xiong S."/>
            <person name="Wang X."/>
            <person name="Wei L."/>
            <person name="Li C."/>
            <person name="Ma Q."/>
            <person name="Ju M."/>
            <person name="Zhao R."/>
            <person name="Li G."/>
            <person name="Mu C."/>
            <person name="Tian Q."/>
            <person name="Mei H."/>
            <person name="Zhang T."/>
            <person name="Gao T."/>
            <person name="Zhang H."/>
        </authorList>
    </citation>
    <scope>NUCLEOTIDE SEQUENCE</scope>
    <source>
        <strain evidence="4">KEN1</strain>
    </source>
</reference>
<dbReference type="GO" id="GO:0005737">
    <property type="term" value="C:cytoplasm"/>
    <property type="evidence" value="ECO:0007669"/>
    <property type="project" value="TreeGrafter"/>
</dbReference>
<comment type="similarity">
    <text evidence="1">Belongs to the BetVI family.</text>
</comment>
<dbReference type="PANTHER" id="PTHR31213">
    <property type="entry name" value="OS08G0374000 PROTEIN-RELATED"/>
    <property type="match status" value="1"/>
</dbReference>
<evidence type="ECO:0000259" key="3">
    <source>
        <dbReference type="Pfam" id="PF00407"/>
    </source>
</evidence>
<dbReference type="SUPFAM" id="SSF55961">
    <property type="entry name" value="Bet v1-like"/>
    <property type="match status" value="1"/>
</dbReference>